<evidence type="ECO:0000313" key="4">
    <source>
        <dbReference type="Proteomes" id="UP000199427"/>
    </source>
</evidence>
<evidence type="ECO:0000259" key="2">
    <source>
        <dbReference type="SMART" id="SM00646"/>
    </source>
</evidence>
<dbReference type="CDD" id="cd02696">
    <property type="entry name" value="MurNAc-LAA"/>
    <property type="match status" value="1"/>
</dbReference>
<dbReference type="InterPro" id="IPR002508">
    <property type="entry name" value="MurNAc-LAA_cat"/>
</dbReference>
<name>A0A1H9LLN5_9BACI</name>
<proteinExistence type="predicted"/>
<dbReference type="SUPFAM" id="SSF53187">
    <property type="entry name" value="Zn-dependent exopeptidases"/>
    <property type="match status" value="1"/>
</dbReference>
<dbReference type="RefSeq" id="WP_091775694.1">
    <property type="nucleotide sequence ID" value="NZ_FOES01000049.1"/>
</dbReference>
<dbReference type="PANTHER" id="PTHR30404:SF0">
    <property type="entry name" value="N-ACETYLMURAMOYL-L-ALANINE AMIDASE AMIC"/>
    <property type="match status" value="1"/>
</dbReference>
<reference evidence="3 4" key="1">
    <citation type="submission" date="2016-10" db="EMBL/GenBank/DDBJ databases">
        <authorList>
            <person name="de Groot N.N."/>
        </authorList>
    </citation>
    <scope>NUCLEOTIDE SEQUENCE [LARGE SCALE GENOMIC DNA]</scope>
    <source>
        <strain evidence="3 4">DSM 21633</strain>
    </source>
</reference>
<evidence type="ECO:0000256" key="1">
    <source>
        <dbReference type="ARBA" id="ARBA00022801"/>
    </source>
</evidence>
<organism evidence="3 4">
    <name type="scientific">Piscibacillus halophilus</name>
    <dbReference type="NCBI Taxonomy" id="571933"/>
    <lineage>
        <taxon>Bacteria</taxon>
        <taxon>Bacillati</taxon>
        <taxon>Bacillota</taxon>
        <taxon>Bacilli</taxon>
        <taxon>Bacillales</taxon>
        <taxon>Bacillaceae</taxon>
        <taxon>Piscibacillus</taxon>
    </lineage>
</organism>
<dbReference type="OrthoDB" id="9806267at2"/>
<dbReference type="Pfam" id="PF01520">
    <property type="entry name" value="Amidase_3"/>
    <property type="match status" value="1"/>
</dbReference>
<dbReference type="EMBL" id="FOES01000049">
    <property type="protein sequence ID" value="SER12330.1"/>
    <property type="molecule type" value="Genomic_DNA"/>
</dbReference>
<dbReference type="STRING" id="571933.SAMN05216362_1497"/>
<evidence type="ECO:0000313" key="3">
    <source>
        <dbReference type="EMBL" id="SER12330.1"/>
    </source>
</evidence>
<dbReference type="PANTHER" id="PTHR30404">
    <property type="entry name" value="N-ACETYLMURAMOYL-L-ALANINE AMIDASE"/>
    <property type="match status" value="1"/>
</dbReference>
<sequence length="239" mass="27146">MKRVTYFLLWILALILLFYFLRMPLASSEPHPSQVTMPLAGQVIVLDPGHGGVDGGADHGDIYEKSIVLNTTLYLRDYLLGAGGEVHLTRDRDKDLAPEEMKGYSKRKAYDIRKRVDFIQEKNADLFVSLHLNSMPNERWKGGQAFYYPGDENEALAEAVQERIRETTETNRSAFSTSNIYILKRAETTGTLVELGFLSNSSEREKLLTDDYQRELAFAVYQGIIEYVQGEHETGNQVD</sequence>
<accession>A0A1H9LLN5</accession>
<dbReference type="GO" id="GO:0009253">
    <property type="term" value="P:peptidoglycan catabolic process"/>
    <property type="evidence" value="ECO:0007669"/>
    <property type="project" value="InterPro"/>
</dbReference>
<dbReference type="InterPro" id="IPR050695">
    <property type="entry name" value="N-acetylmuramoyl_amidase_3"/>
</dbReference>
<protein>
    <submittedName>
        <fullName evidence="3">N-acetylmuramoyl-L-alanine amidase</fullName>
    </submittedName>
</protein>
<dbReference type="SMART" id="SM00646">
    <property type="entry name" value="Ami_3"/>
    <property type="match status" value="1"/>
</dbReference>
<dbReference type="AlphaFoldDB" id="A0A1H9LLN5"/>
<keyword evidence="4" id="KW-1185">Reference proteome</keyword>
<keyword evidence="1" id="KW-0378">Hydrolase</keyword>
<dbReference type="Proteomes" id="UP000199427">
    <property type="component" value="Unassembled WGS sequence"/>
</dbReference>
<gene>
    <name evidence="3" type="ORF">SAMN05216362_1497</name>
</gene>
<dbReference type="GO" id="GO:0030288">
    <property type="term" value="C:outer membrane-bounded periplasmic space"/>
    <property type="evidence" value="ECO:0007669"/>
    <property type="project" value="TreeGrafter"/>
</dbReference>
<dbReference type="GO" id="GO:0008745">
    <property type="term" value="F:N-acetylmuramoyl-L-alanine amidase activity"/>
    <property type="evidence" value="ECO:0007669"/>
    <property type="project" value="InterPro"/>
</dbReference>
<feature type="domain" description="MurNAc-LAA" evidence="2">
    <location>
        <begin position="116"/>
        <end position="225"/>
    </location>
</feature>
<dbReference type="Gene3D" id="3.40.630.40">
    <property type="entry name" value="Zn-dependent exopeptidases"/>
    <property type="match status" value="1"/>
</dbReference>